<proteinExistence type="predicted"/>
<gene>
    <name evidence="2" type="ORF">M0813_02694</name>
</gene>
<comment type="caution">
    <text evidence="2">The sequence shown here is derived from an EMBL/GenBank/DDBJ whole genome shotgun (WGS) entry which is preliminary data.</text>
</comment>
<dbReference type="PANTHER" id="PTHR46007:SF12">
    <property type="entry name" value="C2H2-TYPE DOMAIN-CONTAINING PROTEIN-RELATED"/>
    <property type="match status" value="1"/>
</dbReference>
<feature type="region of interest" description="Disordered" evidence="1">
    <location>
        <begin position="317"/>
        <end position="359"/>
    </location>
</feature>
<organism evidence="2 3">
    <name type="scientific">Anaeramoeba flamelloides</name>
    <dbReference type="NCBI Taxonomy" id="1746091"/>
    <lineage>
        <taxon>Eukaryota</taxon>
        <taxon>Metamonada</taxon>
        <taxon>Anaeramoebidae</taxon>
        <taxon>Anaeramoeba</taxon>
    </lineage>
</organism>
<accession>A0ABQ8YE52</accession>
<dbReference type="EMBL" id="JAOAOG010000173">
    <property type="protein sequence ID" value="KAJ6242844.1"/>
    <property type="molecule type" value="Genomic_DNA"/>
</dbReference>
<name>A0ABQ8YE52_9EUKA</name>
<reference evidence="2" key="1">
    <citation type="submission" date="2022-08" db="EMBL/GenBank/DDBJ databases">
        <title>Novel sulfate-reducing endosymbionts in the free-living metamonad Anaeramoeba.</title>
        <authorList>
            <person name="Jerlstrom-Hultqvist J."/>
            <person name="Cepicka I."/>
            <person name="Gallot-Lavallee L."/>
            <person name="Salas-Leiva D."/>
            <person name="Curtis B.A."/>
            <person name="Zahonova K."/>
            <person name="Pipaliya S."/>
            <person name="Dacks J."/>
            <person name="Roger A.J."/>
        </authorList>
    </citation>
    <scope>NUCLEOTIDE SEQUENCE</scope>
    <source>
        <strain evidence="2">Schooner1</strain>
    </source>
</reference>
<dbReference type="Proteomes" id="UP001150062">
    <property type="component" value="Unassembled WGS sequence"/>
</dbReference>
<keyword evidence="3" id="KW-1185">Reference proteome</keyword>
<evidence type="ECO:0000313" key="3">
    <source>
        <dbReference type="Proteomes" id="UP001150062"/>
    </source>
</evidence>
<sequence>MTTNYFQLVWDFGNFLYTSIESEQLFSTDQYTKFFVSKQNIKNSTELTQQLERIQRLFIQNGVFVNPQKKNKSKKSFTSGNYFLSSFWSNVFLSQKDKTQTNKSMGFASTNENSRSNRTIGVLGFKLMKLLKEKPYTREALSNLTEFSKQRVCTVLAIYKLLNLVTVDSQTNLYSWNEEQACVIPEIKKYFDTLVAARNSRRLLAQKVLMLTERLSKKIAQKRSNDPRYENISQRIRKTVLRNVSCCATKVTTNSSSIETEKTKELLKNLEENKKELTEFRKKRVILDSEAQKQYLYYSSSLLSNTKIILRGKKAIILKKRSKKSHKKSQQRQRQRQKQRQQQQQQQQQQKQKQVKVQEQEPVIEAINTSKKLSVDSKNKFLSNRKRSFDQKIQTSQNSTQSTKPNKLIFPTLKKKQSVLIENNFFKQNTLDQDNFFNLPTKNEQKQEKENIIEQVIDEEVVEVQDINSDSVQQQDQDNNDLNEFPNCSNLSSTVTFNEYDFNSSSTFLLGSDNIETYSSPYFDGADELTSYPQTLLSTEYDNNELELPGLFPLWNSETLSIPDRFYYYGEW</sequence>
<evidence type="ECO:0000313" key="2">
    <source>
        <dbReference type="EMBL" id="KAJ6242844.1"/>
    </source>
</evidence>
<feature type="compositionally biased region" description="Polar residues" evidence="1">
    <location>
        <begin position="391"/>
        <end position="405"/>
    </location>
</feature>
<feature type="compositionally biased region" description="Basic residues" evidence="1">
    <location>
        <begin position="317"/>
        <end position="339"/>
    </location>
</feature>
<feature type="compositionally biased region" description="Low complexity" evidence="1">
    <location>
        <begin position="340"/>
        <end position="357"/>
    </location>
</feature>
<feature type="region of interest" description="Disordered" evidence="1">
    <location>
        <begin position="384"/>
        <end position="405"/>
    </location>
</feature>
<evidence type="ECO:0000256" key="1">
    <source>
        <dbReference type="SAM" id="MobiDB-lite"/>
    </source>
</evidence>
<protein>
    <submittedName>
        <fullName evidence="2">Grf1-interacting factor 2-related</fullName>
    </submittedName>
</protein>
<dbReference type="PANTHER" id="PTHR46007">
    <property type="entry name" value="MEDIATOR OF RNA POLYMERASE II TRANSCRIPTION SUBUNIT 12"/>
    <property type="match status" value="1"/>
</dbReference>
<dbReference type="InterPro" id="IPR051647">
    <property type="entry name" value="Mediator_comp_sub12"/>
</dbReference>